<gene>
    <name evidence="1" type="ORF">BWQ96_04312</name>
</gene>
<dbReference type="AlphaFoldDB" id="A0A2V3IVY9"/>
<name>A0A2V3IVY9_9FLOR</name>
<comment type="caution">
    <text evidence="1">The sequence shown here is derived from an EMBL/GenBank/DDBJ whole genome shotgun (WGS) entry which is preliminary data.</text>
</comment>
<proteinExistence type="predicted"/>
<dbReference type="EMBL" id="NBIV01000050">
    <property type="protein sequence ID" value="PXF45877.1"/>
    <property type="molecule type" value="Genomic_DNA"/>
</dbReference>
<evidence type="ECO:0000313" key="1">
    <source>
        <dbReference type="EMBL" id="PXF45877.1"/>
    </source>
</evidence>
<evidence type="ECO:0000313" key="2">
    <source>
        <dbReference type="Proteomes" id="UP000247409"/>
    </source>
</evidence>
<reference evidence="1 2" key="1">
    <citation type="journal article" date="2018" name="Mol. Biol. Evol.">
        <title>Analysis of the draft genome of the red seaweed Gracilariopsis chorda provides insights into genome size evolution in Rhodophyta.</title>
        <authorList>
            <person name="Lee J."/>
            <person name="Yang E.C."/>
            <person name="Graf L."/>
            <person name="Yang J.H."/>
            <person name="Qiu H."/>
            <person name="Zel Zion U."/>
            <person name="Chan C.X."/>
            <person name="Stephens T.G."/>
            <person name="Weber A.P.M."/>
            <person name="Boo G.H."/>
            <person name="Boo S.M."/>
            <person name="Kim K.M."/>
            <person name="Shin Y."/>
            <person name="Jung M."/>
            <person name="Lee S.J."/>
            <person name="Yim H.S."/>
            <person name="Lee J.H."/>
            <person name="Bhattacharya D."/>
            <person name="Yoon H.S."/>
        </authorList>
    </citation>
    <scope>NUCLEOTIDE SEQUENCE [LARGE SCALE GENOMIC DNA]</scope>
    <source>
        <strain evidence="1 2">SKKU-2015</strain>
        <tissue evidence="1">Whole body</tissue>
    </source>
</reference>
<dbReference type="OrthoDB" id="10284728at2759"/>
<dbReference type="Proteomes" id="UP000247409">
    <property type="component" value="Unassembled WGS sequence"/>
</dbReference>
<organism evidence="1 2">
    <name type="scientific">Gracilariopsis chorda</name>
    <dbReference type="NCBI Taxonomy" id="448386"/>
    <lineage>
        <taxon>Eukaryota</taxon>
        <taxon>Rhodophyta</taxon>
        <taxon>Florideophyceae</taxon>
        <taxon>Rhodymeniophycidae</taxon>
        <taxon>Gracilariales</taxon>
        <taxon>Gracilariaceae</taxon>
        <taxon>Gracilariopsis</taxon>
    </lineage>
</organism>
<sequence length="295" mass="34240">MKIYNAGNQKKLQEINIWDSTCERNPLYKSLSEWASEIPEICFSTFGEPNSWCLDILTIANNAIRFELNDMYEMHRAMALLKQQLTFHDVKLATLWFRTMWKFMTRNLLQWHGDVLLPWVESRVSKTPSSNETITTLKRRRGMLEIMSNAACSIQSLVSRNVSTEADGLLVQCNLAKCIKNVNELGERVLEYLRNCEVLLAPLLIGAGVSQEEKDRVIQDLLLNILQTGRESMEIPILLSWMPILTKKAFIKSFLKDSKLRPISLAKYNEWQESEFEARHRDIVRWMGNRARGLQ</sequence>
<protein>
    <submittedName>
        <fullName evidence="1">Uncharacterized protein</fullName>
    </submittedName>
</protein>
<accession>A0A2V3IVY9</accession>
<keyword evidence="2" id="KW-1185">Reference proteome</keyword>